<evidence type="ECO:0000256" key="2">
    <source>
        <dbReference type="ARBA" id="ARBA00022540"/>
    </source>
</evidence>
<dbReference type="SMART" id="SM00088">
    <property type="entry name" value="PINT"/>
    <property type="match status" value="1"/>
</dbReference>
<dbReference type="InterPro" id="IPR058999">
    <property type="entry name" value="EIF3CL_C"/>
</dbReference>
<evidence type="ECO:0000256" key="3">
    <source>
        <dbReference type="ARBA" id="ARBA00022917"/>
    </source>
</evidence>
<dbReference type="GO" id="GO:0003743">
    <property type="term" value="F:translation initiation factor activity"/>
    <property type="evidence" value="ECO:0007669"/>
    <property type="project" value="UniProtKB-KW"/>
</dbReference>
<name>A0AAD9P0S8_RIDPI</name>
<sequence length="444" mass="51915">MPTAPSTLTRLKDETKVCEIINDLQKYLESQLLADEELSPITVEEICRVYLRRIGHLYYKFDYTAVQRDPKEPEDKENDSRYVMDRLCKYIYAKDSTDRIRTRAMLSHVYHHALHDRWFDARDLMLMSHLQDTIQYSDIPTQIMYNRAMVQLGLCAFRQGTIKDSHNCLVDIQSSGRAKELLAQGLLLQRQHERTPEQEKIEKRRQMPYHMHINLELLECVYLVSAMLIEIPYMAAHEFDARRRMISKNFHHVMRMSDKQPLVGPPESMREHVVAASKAMKIGDWNACHNFVINDKMNAKVWDLFYNGVAVKTLLTQKIKEESLRTYLFTYSAIYDSLSLITLADMFELQLPVVHAIINKMIINEELMASMDEPTHTVVMHRTEPTHLQALALQLSEKVSFLVDYNERTMETKSGIFFFQKQGKGAGVLRHMLSTRWLPRLPES</sequence>
<dbReference type="Pfam" id="PF26569">
    <property type="entry name" value="EIF3CL_C"/>
    <property type="match status" value="1"/>
</dbReference>
<dbReference type="InterPro" id="IPR008905">
    <property type="entry name" value="EIF3C_N_dom"/>
</dbReference>
<dbReference type="InterPro" id="IPR027516">
    <property type="entry name" value="EIF3C"/>
</dbReference>
<protein>
    <recommendedName>
        <fullName evidence="4">PCI domain-containing protein</fullName>
    </recommendedName>
</protein>
<dbReference type="SUPFAM" id="SSF46785">
    <property type="entry name" value="Winged helix' DNA-binding domain"/>
    <property type="match status" value="1"/>
</dbReference>
<dbReference type="PANTHER" id="PTHR13937:SF0">
    <property type="entry name" value="EUKARYOTIC TRANSLATION INITIATION FACTOR 3 SUBUNIT C-RELATED"/>
    <property type="match status" value="1"/>
</dbReference>
<evidence type="ECO:0000313" key="6">
    <source>
        <dbReference type="Proteomes" id="UP001209878"/>
    </source>
</evidence>
<evidence type="ECO:0000259" key="4">
    <source>
        <dbReference type="PROSITE" id="PS50250"/>
    </source>
</evidence>
<dbReference type="GO" id="GO:0003723">
    <property type="term" value="F:RNA binding"/>
    <property type="evidence" value="ECO:0007669"/>
    <property type="project" value="InterPro"/>
</dbReference>
<dbReference type="GO" id="GO:0031369">
    <property type="term" value="F:translation initiation factor binding"/>
    <property type="evidence" value="ECO:0007669"/>
    <property type="project" value="InterPro"/>
</dbReference>
<keyword evidence="1" id="KW-0963">Cytoplasm</keyword>
<accession>A0AAD9P0S8</accession>
<comment type="caution">
    <text evidence="5">The sequence shown here is derived from an EMBL/GenBank/DDBJ whole genome shotgun (WGS) entry which is preliminary data.</text>
</comment>
<gene>
    <name evidence="5" type="ORF">NP493_218g03025</name>
</gene>
<dbReference type="Proteomes" id="UP001209878">
    <property type="component" value="Unassembled WGS sequence"/>
</dbReference>
<dbReference type="InterPro" id="IPR000717">
    <property type="entry name" value="PCI_dom"/>
</dbReference>
<dbReference type="InterPro" id="IPR036390">
    <property type="entry name" value="WH_DNA-bd_sf"/>
</dbReference>
<dbReference type="EMBL" id="JAODUO010000217">
    <property type="protein sequence ID" value="KAK2185949.1"/>
    <property type="molecule type" value="Genomic_DNA"/>
</dbReference>
<organism evidence="5 6">
    <name type="scientific">Ridgeia piscesae</name>
    <name type="common">Tubeworm</name>
    <dbReference type="NCBI Taxonomy" id="27915"/>
    <lineage>
        <taxon>Eukaryota</taxon>
        <taxon>Metazoa</taxon>
        <taxon>Spiralia</taxon>
        <taxon>Lophotrochozoa</taxon>
        <taxon>Annelida</taxon>
        <taxon>Polychaeta</taxon>
        <taxon>Sedentaria</taxon>
        <taxon>Canalipalpata</taxon>
        <taxon>Sabellida</taxon>
        <taxon>Siboglinidae</taxon>
        <taxon>Ridgeia</taxon>
    </lineage>
</organism>
<dbReference type="PANTHER" id="PTHR13937">
    <property type="entry name" value="EUKARYOTIC TRANSLATION INITATION FACTOR 3, SUBUNIT 8 EIF3S8 -RELATED"/>
    <property type="match status" value="1"/>
</dbReference>
<evidence type="ECO:0000256" key="1">
    <source>
        <dbReference type="ARBA" id="ARBA00022490"/>
    </source>
</evidence>
<keyword evidence="2" id="KW-0396">Initiation factor</keyword>
<dbReference type="PROSITE" id="PS50250">
    <property type="entry name" value="PCI"/>
    <property type="match status" value="1"/>
</dbReference>
<feature type="domain" description="PCI" evidence="4">
    <location>
        <begin position="209"/>
        <end position="385"/>
    </location>
</feature>
<evidence type="ECO:0000313" key="5">
    <source>
        <dbReference type="EMBL" id="KAK2185949.1"/>
    </source>
</evidence>
<keyword evidence="6" id="KW-1185">Reference proteome</keyword>
<reference evidence="5" key="1">
    <citation type="journal article" date="2023" name="Mol. Biol. Evol.">
        <title>Third-Generation Sequencing Reveals the Adaptive Role of the Epigenome in Three Deep-Sea Polychaetes.</title>
        <authorList>
            <person name="Perez M."/>
            <person name="Aroh O."/>
            <person name="Sun Y."/>
            <person name="Lan Y."/>
            <person name="Juniper S.K."/>
            <person name="Young C.R."/>
            <person name="Angers B."/>
            <person name="Qian P.Y."/>
        </authorList>
    </citation>
    <scope>NUCLEOTIDE SEQUENCE</scope>
    <source>
        <strain evidence="5">R07B-5</strain>
    </source>
</reference>
<dbReference type="Pfam" id="PF01399">
    <property type="entry name" value="PCI"/>
    <property type="match status" value="1"/>
</dbReference>
<dbReference type="Pfam" id="PF05470">
    <property type="entry name" value="eIF-3c_N"/>
    <property type="match status" value="1"/>
</dbReference>
<proteinExistence type="predicted"/>
<keyword evidence="3" id="KW-0648">Protein biosynthesis</keyword>
<dbReference type="AlphaFoldDB" id="A0AAD9P0S8"/>
<dbReference type="GO" id="GO:0005852">
    <property type="term" value="C:eukaryotic translation initiation factor 3 complex"/>
    <property type="evidence" value="ECO:0007669"/>
    <property type="project" value="InterPro"/>
</dbReference>